<protein>
    <submittedName>
        <fullName evidence="2">Uncharacterized protein</fullName>
    </submittedName>
</protein>
<feature type="region of interest" description="Disordered" evidence="1">
    <location>
        <begin position="25"/>
        <end position="60"/>
    </location>
</feature>
<comment type="caution">
    <text evidence="2">The sequence shown here is derived from an EMBL/GenBank/DDBJ whole genome shotgun (WGS) entry which is preliminary data.</text>
</comment>
<proteinExistence type="predicted"/>
<evidence type="ECO:0000313" key="3">
    <source>
        <dbReference type="Proteomes" id="UP000603200"/>
    </source>
</evidence>
<feature type="compositionally biased region" description="Pro residues" evidence="1">
    <location>
        <begin position="49"/>
        <end position="60"/>
    </location>
</feature>
<gene>
    <name evidence="2" type="ORF">Ahu01nite_020750</name>
</gene>
<feature type="compositionally biased region" description="Low complexity" evidence="1">
    <location>
        <begin position="25"/>
        <end position="48"/>
    </location>
</feature>
<keyword evidence="3" id="KW-1185">Reference proteome</keyword>
<sequence>MNEPERRKVSLAGLGLLSAGAVLGLTLSGPGPAQTDAAARPPATTAPADPAPADPPPTPS</sequence>
<dbReference type="EMBL" id="BOMN01000024">
    <property type="protein sequence ID" value="GIE18973.1"/>
    <property type="molecule type" value="Genomic_DNA"/>
</dbReference>
<evidence type="ECO:0000256" key="1">
    <source>
        <dbReference type="SAM" id="MobiDB-lite"/>
    </source>
</evidence>
<accession>A0ABQ3ZK83</accession>
<reference evidence="2 3" key="1">
    <citation type="submission" date="2021-01" db="EMBL/GenBank/DDBJ databases">
        <title>Whole genome shotgun sequence of Actinoplanes humidus NBRC 14915.</title>
        <authorList>
            <person name="Komaki H."/>
            <person name="Tamura T."/>
        </authorList>
    </citation>
    <scope>NUCLEOTIDE SEQUENCE [LARGE SCALE GENOMIC DNA]</scope>
    <source>
        <strain evidence="2 3">NBRC 14915</strain>
    </source>
</reference>
<dbReference type="Proteomes" id="UP000603200">
    <property type="component" value="Unassembled WGS sequence"/>
</dbReference>
<dbReference type="RefSeq" id="WP_203836227.1">
    <property type="nucleotide sequence ID" value="NZ_BAAATV010000005.1"/>
</dbReference>
<evidence type="ECO:0000313" key="2">
    <source>
        <dbReference type="EMBL" id="GIE18973.1"/>
    </source>
</evidence>
<organism evidence="2 3">
    <name type="scientific">Winogradskya humida</name>
    <dbReference type="NCBI Taxonomy" id="113566"/>
    <lineage>
        <taxon>Bacteria</taxon>
        <taxon>Bacillati</taxon>
        <taxon>Actinomycetota</taxon>
        <taxon>Actinomycetes</taxon>
        <taxon>Micromonosporales</taxon>
        <taxon>Micromonosporaceae</taxon>
        <taxon>Winogradskya</taxon>
    </lineage>
</organism>
<name>A0ABQ3ZK83_9ACTN</name>